<organism evidence="8 9">
    <name type="scientific">Bifidobacterium leontopitheci</name>
    <dbReference type="NCBI Taxonomy" id="2650774"/>
    <lineage>
        <taxon>Bacteria</taxon>
        <taxon>Bacillati</taxon>
        <taxon>Actinomycetota</taxon>
        <taxon>Actinomycetes</taxon>
        <taxon>Bifidobacteriales</taxon>
        <taxon>Bifidobacteriaceae</taxon>
        <taxon>Bifidobacterium</taxon>
    </lineage>
</organism>
<dbReference type="CDD" id="cd17489">
    <property type="entry name" value="MFS_YfcJ_like"/>
    <property type="match status" value="1"/>
</dbReference>
<comment type="subcellular location">
    <subcellularLocation>
        <location evidence="1">Cell membrane</location>
        <topology evidence="1">Multi-pass membrane protein</topology>
    </subcellularLocation>
</comment>
<protein>
    <submittedName>
        <fullName evidence="8">Multidrug resistance protein B</fullName>
    </submittedName>
</protein>
<keyword evidence="4 6" id="KW-0472">Membrane</keyword>
<feature type="transmembrane region" description="Helical" evidence="6">
    <location>
        <begin position="30"/>
        <end position="52"/>
    </location>
</feature>
<feature type="region of interest" description="Disordered" evidence="5">
    <location>
        <begin position="1"/>
        <end position="20"/>
    </location>
</feature>
<keyword evidence="9" id="KW-1185">Reference proteome</keyword>
<feature type="transmembrane region" description="Helical" evidence="6">
    <location>
        <begin position="326"/>
        <end position="352"/>
    </location>
</feature>
<evidence type="ECO:0000313" key="8">
    <source>
        <dbReference type="EMBL" id="KAB7790695.1"/>
    </source>
</evidence>
<evidence type="ECO:0000313" key="9">
    <source>
        <dbReference type="Proteomes" id="UP000441772"/>
    </source>
</evidence>
<feature type="transmembrane region" description="Helical" evidence="6">
    <location>
        <begin position="64"/>
        <end position="83"/>
    </location>
</feature>
<keyword evidence="3 6" id="KW-1133">Transmembrane helix</keyword>
<dbReference type="GO" id="GO:0005886">
    <property type="term" value="C:plasma membrane"/>
    <property type="evidence" value="ECO:0007669"/>
    <property type="project" value="UniProtKB-SubCell"/>
</dbReference>
<evidence type="ECO:0000256" key="3">
    <source>
        <dbReference type="ARBA" id="ARBA00022989"/>
    </source>
</evidence>
<dbReference type="Pfam" id="PF07690">
    <property type="entry name" value="MFS_1"/>
    <property type="match status" value="1"/>
</dbReference>
<dbReference type="AlphaFoldDB" id="A0A6I1GGJ3"/>
<feature type="transmembrane region" description="Helical" evidence="6">
    <location>
        <begin position="364"/>
        <end position="384"/>
    </location>
</feature>
<feature type="transmembrane region" description="Helical" evidence="6">
    <location>
        <begin position="124"/>
        <end position="147"/>
    </location>
</feature>
<dbReference type="PROSITE" id="PS50850">
    <property type="entry name" value="MFS"/>
    <property type="match status" value="1"/>
</dbReference>
<dbReference type="Gene3D" id="1.20.1250.20">
    <property type="entry name" value="MFS general substrate transporter like domains"/>
    <property type="match status" value="1"/>
</dbReference>
<gene>
    <name evidence="8" type="ORF">F7D09_0801</name>
</gene>
<dbReference type="PANTHER" id="PTHR23531">
    <property type="entry name" value="QUINOLENE RESISTANCE PROTEIN NORA"/>
    <property type="match status" value="1"/>
</dbReference>
<proteinExistence type="predicted"/>
<feature type="transmembrane region" description="Helical" evidence="6">
    <location>
        <begin position="297"/>
        <end position="320"/>
    </location>
</feature>
<dbReference type="RefSeq" id="WP_152234152.1">
    <property type="nucleotide sequence ID" value="NZ_JBHSKZ010000027.1"/>
</dbReference>
<evidence type="ECO:0000256" key="1">
    <source>
        <dbReference type="ARBA" id="ARBA00004651"/>
    </source>
</evidence>
<dbReference type="EMBL" id="WBVT01000008">
    <property type="protein sequence ID" value="KAB7790695.1"/>
    <property type="molecule type" value="Genomic_DNA"/>
</dbReference>
<evidence type="ECO:0000256" key="4">
    <source>
        <dbReference type="ARBA" id="ARBA00023136"/>
    </source>
</evidence>
<feature type="transmembrane region" description="Helical" evidence="6">
    <location>
        <begin position="233"/>
        <end position="252"/>
    </location>
</feature>
<evidence type="ECO:0000256" key="2">
    <source>
        <dbReference type="ARBA" id="ARBA00022692"/>
    </source>
</evidence>
<comment type="caution">
    <text evidence="8">The sequence shown here is derived from an EMBL/GenBank/DDBJ whole genome shotgun (WGS) entry which is preliminary data.</text>
</comment>
<accession>A0A6I1GGJ3</accession>
<dbReference type="InterPro" id="IPR036259">
    <property type="entry name" value="MFS_trans_sf"/>
</dbReference>
<dbReference type="SUPFAM" id="SSF103473">
    <property type="entry name" value="MFS general substrate transporter"/>
    <property type="match status" value="1"/>
</dbReference>
<feature type="transmembrane region" description="Helical" evidence="6">
    <location>
        <begin position="390"/>
        <end position="409"/>
    </location>
</feature>
<dbReference type="InterPro" id="IPR011701">
    <property type="entry name" value="MFS"/>
</dbReference>
<dbReference type="PANTHER" id="PTHR23531:SF1">
    <property type="entry name" value="QUINOLENE RESISTANCE PROTEIN NORA"/>
    <property type="match status" value="1"/>
</dbReference>
<sequence>MTTQQTTTQQTTTATRTTARRQDSILSRDVILIMAAAFFYMGSSMLVTPIIVGYAHRIGASGELAGLIAGGMYVVSLFCRPVAGNLSDTMPKRRLVGIGAACLIAANVMYALSPNPAVLAAARAINGVGFSCVSVCLATWMVSLIPLSHVGKAMGVYGTVNALAMAVGPALGIKVEQTFGYRGSFIASTAMMILMAVSVMLVRNGGDPRKPPTHGTQPGHADAGRLRTLLDHVVAVNVIPVAVVFMLFAIPYCATQSYIVTYVRVRHLAVEVSLFFPLYAAALLVMRIAMRNLFDRLSFAWFLTVGSLAMAATMAALALMRDDWGMLLAAILMAASYGLMSSVSQAAAVRIAGPGRSGQANATYYVGIDLGMSLGPIIGGLLYASLPAQWLFPTLAACVPLAVVVYLLFGRRAERTAVSEPDSRR</sequence>
<feature type="compositionally biased region" description="Low complexity" evidence="5">
    <location>
        <begin position="1"/>
        <end position="17"/>
    </location>
</feature>
<name>A0A6I1GGJ3_9BIFI</name>
<dbReference type="GO" id="GO:0022857">
    <property type="term" value="F:transmembrane transporter activity"/>
    <property type="evidence" value="ECO:0007669"/>
    <property type="project" value="InterPro"/>
</dbReference>
<keyword evidence="2 6" id="KW-0812">Transmembrane</keyword>
<feature type="transmembrane region" description="Helical" evidence="6">
    <location>
        <begin position="179"/>
        <end position="202"/>
    </location>
</feature>
<dbReference type="Proteomes" id="UP000441772">
    <property type="component" value="Unassembled WGS sequence"/>
</dbReference>
<feature type="transmembrane region" description="Helical" evidence="6">
    <location>
        <begin position="154"/>
        <end position="173"/>
    </location>
</feature>
<evidence type="ECO:0000256" key="6">
    <source>
        <dbReference type="SAM" id="Phobius"/>
    </source>
</evidence>
<feature type="domain" description="Major facilitator superfamily (MFS) profile" evidence="7">
    <location>
        <begin position="29"/>
        <end position="414"/>
    </location>
</feature>
<feature type="transmembrane region" description="Helical" evidence="6">
    <location>
        <begin position="95"/>
        <end position="112"/>
    </location>
</feature>
<evidence type="ECO:0000259" key="7">
    <source>
        <dbReference type="PROSITE" id="PS50850"/>
    </source>
</evidence>
<dbReference type="InterPro" id="IPR020846">
    <property type="entry name" value="MFS_dom"/>
</dbReference>
<feature type="transmembrane region" description="Helical" evidence="6">
    <location>
        <begin position="272"/>
        <end position="290"/>
    </location>
</feature>
<dbReference type="InterPro" id="IPR052714">
    <property type="entry name" value="MFS_Exporter"/>
</dbReference>
<evidence type="ECO:0000256" key="5">
    <source>
        <dbReference type="SAM" id="MobiDB-lite"/>
    </source>
</evidence>
<reference evidence="8 9" key="1">
    <citation type="submission" date="2019-09" db="EMBL/GenBank/DDBJ databases">
        <title>Characterization of the phylogenetic diversity of two novel species belonging to the genus Bifidobacterium: Bifidobacterium cebidarum sp. nov. and Bifidobacterium leontopitheci sp. nov.</title>
        <authorList>
            <person name="Lugli G.A."/>
            <person name="Duranti S."/>
            <person name="Milani C."/>
            <person name="Turroni F."/>
            <person name="Ventura M."/>
        </authorList>
    </citation>
    <scope>NUCLEOTIDE SEQUENCE [LARGE SCALE GENOMIC DNA]</scope>
    <source>
        <strain evidence="8 9">LMG 31471</strain>
    </source>
</reference>